<evidence type="ECO:0000256" key="17">
    <source>
        <dbReference type="ARBA" id="ARBA00023254"/>
    </source>
</evidence>
<keyword evidence="16" id="KW-0539">Nucleus</keyword>
<dbReference type="GO" id="GO:0070192">
    <property type="term" value="P:chromosome organization involved in meiotic cell cycle"/>
    <property type="evidence" value="ECO:0007669"/>
    <property type="project" value="TreeGrafter"/>
</dbReference>
<evidence type="ECO:0000256" key="5">
    <source>
        <dbReference type="ARBA" id="ARBA00017893"/>
    </source>
</evidence>
<evidence type="ECO:0000313" key="23">
    <source>
        <dbReference type="EMBL" id="ORX46471.1"/>
    </source>
</evidence>
<feature type="coiled-coil region" evidence="20">
    <location>
        <begin position="421"/>
        <end position="523"/>
    </location>
</feature>
<keyword evidence="7 19" id="KW-0479">Metal-binding</keyword>
<dbReference type="GO" id="GO:0000794">
    <property type="term" value="C:condensed nuclear chromosome"/>
    <property type="evidence" value="ECO:0007669"/>
    <property type="project" value="TreeGrafter"/>
</dbReference>
<keyword evidence="8" id="KW-0547">Nucleotide-binding</keyword>
<organism evidence="23 24">
    <name type="scientific">Hesseltinella vesiculosa</name>
    <dbReference type="NCBI Taxonomy" id="101127"/>
    <lineage>
        <taxon>Eukaryota</taxon>
        <taxon>Fungi</taxon>
        <taxon>Fungi incertae sedis</taxon>
        <taxon>Mucoromycota</taxon>
        <taxon>Mucoromycotina</taxon>
        <taxon>Mucoromycetes</taxon>
        <taxon>Mucorales</taxon>
        <taxon>Cunninghamellaceae</taxon>
        <taxon>Hesseltinella</taxon>
    </lineage>
</organism>
<dbReference type="Pfam" id="PF04423">
    <property type="entry name" value="Rad50_zn_hook"/>
    <property type="match status" value="1"/>
</dbReference>
<feature type="region of interest" description="Disordered" evidence="21">
    <location>
        <begin position="738"/>
        <end position="763"/>
    </location>
</feature>
<evidence type="ECO:0000256" key="18">
    <source>
        <dbReference type="ARBA" id="ARBA00049360"/>
    </source>
</evidence>
<comment type="cofactor">
    <cofactor evidence="1">
        <name>Zn(2+)</name>
        <dbReference type="ChEBI" id="CHEBI:29105"/>
    </cofactor>
</comment>
<gene>
    <name evidence="23" type="ORF">DM01DRAFT_340876</name>
</gene>
<dbReference type="Gene3D" id="3.40.50.300">
    <property type="entry name" value="P-loop containing nucleotide triphosphate hydrolases"/>
    <property type="match status" value="2"/>
</dbReference>
<evidence type="ECO:0000256" key="1">
    <source>
        <dbReference type="ARBA" id="ARBA00001947"/>
    </source>
</evidence>
<dbReference type="InterPro" id="IPR004584">
    <property type="entry name" value="Rad50_eukaryotes"/>
</dbReference>
<comment type="similarity">
    <text evidence="4">Belongs to the SMC family. RAD50 subfamily.</text>
</comment>
<keyword evidence="15" id="KW-0234">DNA repair</keyword>
<dbReference type="OrthoDB" id="18797at2759"/>
<dbReference type="GO" id="GO:0007004">
    <property type="term" value="P:telomere maintenance via telomerase"/>
    <property type="evidence" value="ECO:0007669"/>
    <property type="project" value="TreeGrafter"/>
</dbReference>
<keyword evidence="6" id="KW-0158">Chromosome</keyword>
<evidence type="ECO:0000256" key="20">
    <source>
        <dbReference type="SAM" id="Coils"/>
    </source>
</evidence>
<dbReference type="GO" id="GO:0043047">
    <property type="term" value="F:single-stranded telomeric DNA binding"/>
    <property type="evidence" value="ECO:0007669"/>
    <property type="project" value="TreeGrafter"/>
</dbReference>
<evidence type="ECO:0000256" key="21">
    <source>
        <dbReference type="SAM" id="MobiDB-lite"/>
    </source>
</evidence>
<keyword evidence="11 19" id="KW-0862">Zinc</keyword>
<dbReference type="GO" id="GO:0016887">
    <property type="term" value="F:ATP hydrolysis activity"/>
    <property type="evidence" value="ECO:0007669"/>
    <property type="project" value="InterPro"/>
</dbReference>
<name>A0A1X2G6K5_9FUNG</name>
<feature type="coiled-coil region" evidence="20">
    <location>
        <begin position="230"/>
        <end position="344"/>
    </location>
</feature>
<dbReference type="InterPro" id="IPR038729">
    <property type="entry name" value="Rad50/SbcC_AAA"/>
</dbReference>
<dbReference type="InterPro" id="IPR027417">
    <property type="entry name" value="P-loop_NTPase"/>
</dbReference>
<feature type="compositionally biased region" description="Polar residues" evidence="21">
    <location>
        <begin position="112"/>
        <end position="123"/>
    </location>
</feature>
<dbReference type="GO" id="GO:0006303">
    <property type="term" value="P:double-strand break repair via nonhomologous end joining"/>
    <property type="evidence" value="ECO:0007669"/>
    <property type="project" value="UniProtKB-ARBA"/>
</dbReference>
<feature type="domain" description="Zinc-hook" evidence="22">
    <location>
        <begin position="632"/>
        <end position="729"/>
    </location>
</feature>
<reference evidence="23 24" key="1">
    <citation type="submission" date="2016-07" db="EMBL/GenBank/DDBJ databases">
        <title>Pervasive Adenine N6-methylation of Active Genes in Fungi.</title>
        <authorList>
            <consortium name="DOE Joint Genome Institute"/>
            <person name="Mondo S.J."/>
            <person name="Dannebaum R.O."/>
            <person name="Kuo R.C."/>
            <person name="Labutti K."/>
            <person name="Haridas S."/>
            <person name="Kuo A."/>
            <person name="Salamov A."/>
            <person name="Ahrendt S.R."/>
            <person name="Lipzen A."/>
            <person name="Sullivan W."/>
            <person name="Andreopoulos W.B."/>
            <person name="Clum A."/>
            <person name="Lindquist E."/>
            <person name="Daum C."/>
            <person name="Ramamoorthy G.K."/>
            <person name="Gryganskyi A."/>
            <person name="Culley D."/>
            <person name="Magnuson J.K."/>
            <person name="James T.Y."/>
            <person name="O'Malley M.A."/>
            <person name="Stajich J.E."/>
            <person name="Spatafora J.W."/>
            <person name="Visel A."/>
            <person name="Grigoriev I.V."/>
        </authorList>
    </citation>
    <scope>NUCLEOTIDE SEQUENCE [LARGE SCALE GENOMIC DNA]</scope>
    <source>
        <strain evidence="23 24">NRRL 3301</strain>
    </source>
</reference>
<dbReference type="Gene3D" id="1.10.287.1490">
    <property type="match status" value="1"/>
</dbReference>
<evidence type="ECO:0000256" key="14">
    <source>
        <dbReference type="ARBA" id="ARBA00023054"/>
    </source>
</evidence>
<keyword evidence="12" id="KW-0067">ATP-binding</keyword>
<dbReference type="Pfam" id="PF13476">
    <property type="entry name" value="AAA_23"/>
    <property type="match status" value="1"/>
</dbReference>
<dbReference type="PROSITE" id="PS51131">
    <property type="entry name" value="ZN_HOOK"/>
    <property type="match status" value="1"/>
</dbReference>
<dbReference type="GO" id="GO:0005524">
    <property type="term" value="F:ATP binding"/>
    <property type="evidence" value="ECO:0007669"/>
    <property type="project" value="UniProtKB-KW"/>
</dbReference>
<dbReference type="InterPro" id="IPR013134">
    <property type="entry name" value="Zn_hook_RAD50"/>
</dbReference>
<evidence type="ECO:0000256" key="16">
    <source>
        <dbReference type="ARBA" id="ARBA00023242"/>
    </source>
</evidence>
<evidence type="ECO:0000313" key="24">
    <source>
        <dbReference type="Proteomes" id="UP000242146"/>
    </source>
</evidence>
<comment type="subcellular location">
    <subcellularLocation>
        <location evidence="3">Chromosome</location>
    </subcellularLocation>
    <subcellularLocation>
        <location evidence="2">Nucleus</location>
    </subcellularLocation>
</comment>
<evidence type="ECO:0000256" key="7">
    <source>
        <dbReference type="ARBA" id="ARBA00022723"/>
    </source>
</evidence>
<dbReference type="GO" id="GO:0030870">
    <property type="term" value="C:Mre11 complex"/>
    <property type="evidence" value="ECO:0007669"/>
    <property type="project" value="InterPro"/>
</dbReference>
<sequence>MSRIDKLGILGIRSFSHEEPQYINFLSPFTLIVGANGTGKTSIIECLKYACTGVLPPNSKGGAFIHDVKMAGVNEVKAQVRLKFFDVDGHEVICSRSMSLTQTKTKVTQKTLDSSLQRKNPTTGEVKDHSGISSRTTDMDALLPTYLGVPVAILDNVIFCHQEESNWPLSEPSVLKKKFDEIFSSTKYTKALDSIKDIRKERVQDIRVDQVKLDGLKTDSSKAQRLRTTVTDLESQTAAKKQRIEDQEEQIHQVSQEIEQLLDTYQRAKSLDSKLAQLKHQKQIHQQNMRELKDGLTQRDESEEQLARLLEDQSKKSAADESTRQRLMDERQHLVSQLQKTRQSLTSKLTEIGRLQAAADSHEQSKEDRRELIVALTVEFNLPSSSQQQPSQALVAIKSAMQKKQEESRRDAEQTEWMDKIQMLKSEQAGLLENKRHARQELDRQKEQVLTLTTQLASIRATQSDADLEQERIAKEQQRLEAHQQEMAQQDIDQLLSTKESALAQSDEKISQLNQEMSKLSRQGDTRAKLALKQSERESKLAAARGLFEECRSEVEQRLQKDTKIEDLHDDLKTLVTQHTSNVDDLEARVNQANDAYLRASSRLTIVNQNLAKKSREVDTLKASILAVCPDAASVPDELASVEQSIVDNRNTASSLKGVQMLYGRHISATKENQHCPLCRRAFDDAQGVEDLVNKLQDLLEKLPTKMSKISEVVDQLEGKRQQLRSVESSWQRMNTLREKDVQPLERERTQLEQEQKEAKDHLDEVSKNSLTEVKEGKGRLDYLFKLSEDVVRYLREIKALEQDITRLEFDLKKTGSTRTITDCQREIESTQEKSKSIRREIKRLHEDHQVSQQTLQQLESNVRDYRESLTRMTHQLEKKKQLENDIVSAQAASSEQSEAIKQLDRRKEPLEKEIDNVSQQLQECRSKWNAKYDLAQSAANKASQAYDRLKSLDVKIVKFEQSDTPGQLEAHRKEKMQYEVRINVLNENQDKKDDELRLVDKEIADRQGVERELKDHLRYRTMERQVLEFDDQLQDIQQQRSQYQITTYEQKLDRLKIKQNNMISTRGGLQGEIRQIQDQLERYKRDLNLDYRDIESRYNQQFVQVKTNEMAVADLDKYTMALQKAIMRYHTLKMEDLNKIIKDLWMNTYRGGDIDYIEIRSDNEGSAANRAYNYRASGREMNMRGRCSAGQKVLTSIIVRLALAETFCINCGVMALDEPTTNLDRDNIHSLAQSLGKIIQSRRNQANFQLLVITHDEEFVEYLSQAGVADSYYRISKDEK</sequence>
<evidence type="ECO:0000256" key="8">
    <source>
        <dbReference type="ARBA" id="ARBA00022741"/>
    </source>
</evidence>
<keyword evidence="13" id="KW-0460">Magnesium</keyword>
<keyword evidence="9" id="KW-0227">DNA damage</keyword>
<feature type="coiled-coil region" evidence="20">
    <location>
        <begin position="569"/>
        <end position="603"/>
    </location>
</feature>
<dbReference type="STRING" id="101127.A0A1X2G6K5"/>
<dbReference type="SUPFAM" id="SSF52540">
    <property type="entry name" value="P-loop containing nucleoside triphosphate hydrolases"/>
    <property type="match status" value="1"/>
</dbReference>
<dbReference type="NCBIfam" id="TIGR00606">
    <property type="entry name" value="rad50"/>
    <property type="match status" value="1"/>
</dbReference>
<protein>
    <recommendedName>
        <fullName evidence="5">DNA repair protein RAD50</fullName>
    </recommendedName>
</protein>
<dbReference type="GO" id="GO:0051880">
    <property type="term" value="F:G-quadruplex DNA binding"/>
    <property type="evidence" value="ECO:0007669"/>
    <property type="project" value="TreeGrafter"/>
</dbReference>
<dbReference type="FunFam" id="3.40.50.300:FF:001195">
    <property type="entry name" value="DNA repair protein rad50"/>
    <property type="match status" value="1"/>
</dbReference>
<dbReference type="Proteomes" id="UP000242146">
    <property type="component" value="Unassembled WGS sequence"/>
</dbReference>
<evidence type="ECO:0000256" key="6">
    <source>
        <dbReference type="ARBA" id="ARBA00022454"/>
    </source>
</evidence>
<evidence type="ECO:0000256" key="2">
    <source>
        <dbReference type="ARBA" id="ARBA00004123"/>
    </source>
</evidence>
<comment type="caution">
    <text evidence="23">The sequence shown here is derived from an EMBL/GenBank/DDBJ whole genome shotgun (WGS) entry which is preliminary data.</text>
</comment>
<accession>A0A1X2G6K5</accession>
<evidence type="ECO:0000256" key="10">
    <source>
        <dbReference type="ARBA" id="ARBA00022801"/>
    </source>
</evidence>
<comment type="catalytic activity">
    <reaction evidence="18">
        <text>ATP + H2O = ADP + phosphate + H(+)</text>
        <dbReference type="Rhea" id="RHEA:13065"/>
        <dbReference type="ChEBI" id="CHEBI:15377"/>
        <dbReference type="ChEBI" id="CHEBI:15378"/>
        <dbReference type="ChEBI" id="CHEBI:30616"/>
        <dbReference type="ChEBI" id="CHEBI:43474"/>
        <dbReference type="ChEBI" id="CHEBI:456216"/>
    </reaction>
</comment>
<keyword evidence="14 20" id="KW-0175">Coiled coil</keyword>
<dbReference type="PANTHER" id="PTHR18867:SF12">
    <property type="entry name" value="DNA REPAIR PROTEIN RAD50"/>
    <property type="match status" value="1"/>
</dbReference>
<keyword evidence="10" id="KW-0378">Hydrolase</keyword>
<dbReference type="GO" id="GO:0000722">
    <property type="term" value="P:telomere maintenance via recombination"/>
    <property type="evidence" value="ECO:0007669"/>
    <property type="project" value="TreeGrafter"/>
</dbReference>
<evidence type="ECO:0000256" key="11">
    <source>
        <dbReference type="ARBA" id="ARBA00022833"/>
    </source>
</evidence>
<dbReference type="GO" id="GO:0046872">
    <property type="term" value="F:metal ion binding"/>
    <property type="evidence" value="ECO:0007669"/>
    <property type="project" value="UniProtKB-UniRule"/>
</dbReference>
<dbReference type="FunFam" id="3.40.50.300:FF:000593">
    <property type="entry name" value="DNA repair protein RAD50"/>
    <property type="match status" value="1"/>
</dbReference>
<keyword evidence="17" id="KW-0469">Meiosis</keyword>
<evidence type="ECO:0000256" key="12">
    <source>
        <dbReference type="ARBA" id="ARBA00022840"/>
    </source>
</evidence>
<keyword evidence="24" id="KW-1185">Reference proteome</keyword>
<evidence type="ECO:0000256" key="4">
    <source>
        <dbReference type="ARBA" id="ARBA00009439"/>
    </source>
</evidence>
<dbReference type="PANTHER" id="PTHR18867">
    <property type="entry name" value="RAD50"/>
    <property type="match status" value="1"/>
</dbReference>
<proteinExistence type="inferred from homology"/>
<dbReference type="GO" id="GO:0003691">
    <property type="term" value="F:double-stranded telomeric DNA binding"/>
    <property type="evidence" value="ECO:0007669"/>
    <property type="project" value="TreeGrafter"/>
</dbReference>
<dbReference type="Gene3D" id="1.10.287.510">
    <property type="entry name" value="Helix hairpin bin"/>
    <property type="match status" value="1"/>
</dbReference>
<evidence type="ECO:0000259" key="22">
    <source>
        <dbReference type="PROSITE" id="PS51131"/>
    </source>
</evidence>
<evidence type="ECO:0000256" key="19">
    <source>
        <dbReference type="PROSITE-ProRule" id="PRU00471"/>
    </source>
</evidence>
<evidence type="ECO:0000256" key="3">
    <source>
        <dbReference type="ARBA" id="ARBA00004286"/>
    </source>
</evidence>
<evidence type="ECO:0000256" key="13">
    <source>
        <dbReference type="ARBA" id="ARBA00022842"/>
    </source>
</evidence>
<dbReference type="EMBL" id="MCGT01000037">
    <property type="protein sequence ID" value="ORX46471.1"/>
    <property type="molecule type" value="Genomic_DNA"/>
</dbReference>
<feature type="binding site" evidence="19">
    <location>
        <position position="679"/>
    </location>
    <ligand>
        <name>Zn(2+)</name>
        <dbReference type="ChEBI" id="CHEBI:29105"/>
    </ligand>
</feature>
<evidence type="ECO:0000256" key="9">
    <source>
        <dbReference type="ARBA" id="ARBA00022763"/>
    </source>
</evidence>
<dbReference type="GO" id="GO:0007127">
    <property type="term" value="P:meiosis I"/>
    <property type="evidence" value="ECO:0007669"/>
    <property type="project" value="UniProtKB-ARBA"/>
</dbReference>
<feature type="region of interest" description="Disordered" evidence="21">
    <location>
        <begin position="111"/>
        <end position="133"/>
    </location>
</feature>
<evidence type="ECO:0000256" key="15">
    <source>
        <dbReference type="ARBA" id="ARBA00023204"/>
    </source>
</evidence>
<feature type="binding site" evidence="19">
    <location>
        <position position="676"/>
    </location>
    <ligand>
        <name>Zn(2+)</name>
        <dbReference type="ChEBI" id="CHEBI:29105"/>
    </ligand>
</feature>